<protein>
    <submittedName>
        <fullName evidence="1">Uncharacterized protein</fullName>
    </submittedName>
</protein>
<feature type="non-terminal residue" evidence="1">
    <location>
        <position position="1"/>
    </location>
</feature>
<gene>
    <name evidence="1" type="ORF">TPC1_12107</name>
</gene>
<evidence type="ECO:0000313" key="1">
    <source>
        <dbReference type="EMBL" id="JAP95024.1"/>
    </source>
</evidence>
<name>A0A146KGM0_9EUKA</name>
<reference evidence="1" key="1">
    <citation type="submission" date="2015-07" db="EMBL/GenBank/DDBJ databases">
        <title>Adaptation to a free-living lifestyle via gene acquisitions in the diplomonad Trepomonas sp. PC1.</title>
        <authorList>
            <person name="Xu F."/>
            <person name="Jerlstrom-Hultqvist J."/>
            <person name="Kolisko M."/>
            <person name="Simpson A.G.B."/>
            <person name="Roger A.J."/>
            <person name="Svard S.G."/>
            <person name="Andersson J.O."/>
        </authorList>
    </citation>
    <scope>NUCLEOTIDE SEQUENCE</scope>
    <source>
        <strain evidence="1">PC1</strain>
    </source>
</reference>
<accession>A0A146KGM0</accession>
<sequence length="89" mass="10815">IETRMKNLKIPSKIINSREYEQKCQFWAGTLKDYSWYRCSLSLSEREISECFHIDQKDLSTIIKYLLVNKRVRKFKNRYVFTQKKSANK</sequence>
<feature type="non-terminal residue" evidence="1">
    <location>
        <position position="89"/>
    </location>
</feature>
<organism evidence="1">
    <name type="scientific">Trepomonas sp. PC1</name>
    <dbReference type="NCBI Taxonomy" id="1076344"/>
    <lineage>
        <taxon>Eukaryota</taxon>
        <taxon>Metamonada</taxon>
        <taxon>Diplomonadida</taxon>
        <taxon>Hexamitidae</taxon>
        <taxon>Hexamitinae</taxon>
        <taxon>Trepomonas</taxon>
    </lineage>
</organism>
<dbReference type="EMBL" id="GDID01001582">
    <property type="protein sequence ID" value="JAP95024.1"/>
    <property type="molecule type" value="Transcribed_RNA"/>
</dbReference>
<dbReference type="AlphaFoldDB" id="A0A146KGM0"/>
<proteinExistence type="predicted"/>